<reference evidence="3" key="1">
    <citation type="submission" date="2023-07" db="EMBL/GenBank/DDBJ databases">
        <title>Genomic Encyclopedia of Type Strains, Phase IV (KMG-IV): sequencing the most valuable type-strain genomes for metagenomic binning, comparative biology and taxonomic classification.</title>
        <authorList>
            <person name="Goeker M."/>
        </authorList>
    </citation>
    <scope>NUCLEOTIDE SEQUENCE</scope>
    <source>
        <strain evidence="3">DSM 19569</strain>
    </source>
</reference>
<evidence type="ECO:0000313" key="3">
    <source>
        <dbReference type="EMBL" id="MDQ0541951.1"/>
    </source>
</evidence>
<dbReference type="Proteomes" id="UP001223420">
    <property type="component" value="Unassembled WGS sequence"/>
</dbReference>
<dbReference type="RefSeq" id="WP_230366599.1">
    <property type="nucleotide sequence ID" value="NZ_JAJALK010000006.1"/>
</dbReference>
<dbReference type="PANTHER" id="PTHR37829:SF3">
    <property type="entry name" value="PROTEIN JAYE-RELATED"/>
    <property type="match status" value="1"/>
</dbReference>
<dbReference type="AlphaFoldDB" id="A0AAJ1TJR3"/>
<name>A0AAJ1TJR3_9HYPH</name>
<comment type="caution">
    <text evidence="3">The sequence shown here is derived from an EMBL/GenBank/DDBJ whole genome shotgun (WGS) entry which is preliminary data.</text>
</comment>
<organism evidence="3 4">
    <name type="scientific">Methylobacterium brachiatum</name>
    <dbReference type="NCBI Taxonomy" id="269660"/>
    <lineage>
        <taxon>Bacteria</taxon>
        <taxon>Pseudomonadati</taxon>
        <taxon>Pseudomonadota</taxon>
        <taxon>Alphaproteobacteria</taxon>
        <taxon>Hyphomicrobiales</taxon>
        <taxon>Methylobacteriaceae</taxon>
        <taxon>Methylobacterium</taxon>
    </lineage>
</organism>
<evidence type="ECO:0000259" key="2">
    <source>
        <dbReference type="Pfam" id="PF26078"/>
    </source>
</evidence>
<dbReference type="InterPro" id="IPR006949">
    <property type="entry name" value="Barrel_Baseplate_J-like"/>
</dbReference>
<dbReference type="Pfam" id="PF04865">
    <property type="entry name" value="Baseplate_J"/>
    <property type="match status" value="1"/>
</dbReference>
<feature type="domain" description="Baseplate protein J-like barrel" evidence="1">
    <location>
        <begin position="91"/>
        <end position="162"/>
    </location>
</feature>
<proteinExistence type="predicted"/>
<gene>
    <name evidence="3" type="ORF">QO001_000859</name>
</gene>
<accession>A0AAJ1TJR3</accession>
<protein>
    <submittedName>
        <fullName evidence="3">Phage protein gp47/JayE</fullName>
    </submittedName>
</protein>
<evidence type="ECO:0000313" key="4">
    <source>
        <dbReference type="Proteomes" id="UP001223420"/>
    </source>
</evidence>
<dbReference type="InterPro" id="IPR058531">
    <property type="entry name" value="Baseplate_J_M"/>
</dbReference>
<dbReference type="InterPro" id="IPR052399">
    <property type="entry name" value="Phage_Baseplate_Assmbl_Protein"/>
</dbReference>
<dbReference type="PANTHER" id="PTHR37829">
    <property type="entry name" value="PHAGE-LIKE ELEMENT PBSX PROTEIN XKDT"/>
    <property type="match status" value="1"/>
</dbReference>
<evidence type="ECO:0000259" key="1">
    <source>
        <dbReference type="Pfam" id="PF04865"/>
    </source>
</evidence>
<sequence length="364" mass="37923">MPLEIPTLAETRALSRDAVIEALRVGALPGNCPAGILADDNGALAFLVLQYIFRQADEYLPDRAGEQMLQRWADIFLPGGRKAATYSVLRATLSGPAGTVVPQGTQFSQGGLLFQSTAAVTLGGTDVATTLTVRALTSGIVGNLSNDSALSLIAAISGVTASATVIGIVSYGVDIESVDSLRDRVLFRIRKPPMGGDADDYVAWAREVPGVTRAWAAPHEVALGTVTIRFMMDDLRASLGGYPIQSDCDAVAAHIATVRPITVSDIYVVPPVPQPVNLAIGNLSPNTPSTRAAVLASLSAMIKQRAAPARAVNGALQPSQTIYAAWQSEAISAAEGVDYFDLSTSDAVMANGGRMATLGSVAFI</sequence>
<feature type="domain" description="Baseplate J-like central" evidence="2">
    <location>
        <begin position="194"/>
        <end position="269"/>
    </location>
</feature>
<dbReference type="Pfam" id="PF26078">
    <property type="entry name" value="Baseplate_J_M"/>
    <property type="match status" value="1"/>
</dbReference>
<dbReference type="EMBL" id="JAUSWL010000001">
    <property type="protein sequence ID" value="MDQ0541951.1"/>
    <property type="molecule type" value="Genomic_DNA"/>
</dbReference>